<dbReference type="InterPro" id="IPR023213">
    <property type="entry name" value="CAT-like_dom_sf"/>
</dbReference>
<reference evidence="1 2" key="1">
    <citation type="journal article" date="2018" name="Front. Plant Sci.">
        <title>Red Clover (Trifolium pratense) and Zigzag Clover (T. medium) - A Picture of Genomic Similarities and Differences.</title>
        <authorList>
            <person name="Dluhosova J."/>
            <person name="Istvanek J."/>
            <person name="Nedelnik J."/>
            <person name="Repkova J."/>
        </authorList>
    </citation>
    <scope>NUCLEOTIDE SEQUENCE [LARGE SCALE GENOMIC DNA]</scope>
    <source>
        <strain evidence="2">cv. 10/8</strain>
        <tissue evidence="1">Leaf</tissue>
    </source>
</reference>
<keyword evidence="1" id="KW-0808">Transferase</keyword>
<dbReference type="EMBL" id="LXQA010801398">
    <property type="protein sequence ID" value="MCI71674.1"/>
    <property type="molecule type" value="Genomic_DNA"/>
</dbReference>
<proteinExistence type="predicted"/>
<comment type="caution">
    <text evidence="1">The sequence shown here is derived from an EMBL/GenBank/DDBJ whole genome shotgun (WGS) entry which is preliminary data.</text>
</comment>
<dbReference type="Gene3D" id="3.30.559.10">
    <property type="entry name" value="Chloramphenicol acetyltransferase-like domain"/>
    <property type="match status" value="1"/>
</dbReference>
<name>A0A392UG71_9FABA</name>
<dbReference type="GO" id="GO:0016740">
    <property type="term" value="F:transferase activity"/>
    <property type="evidence" value="ECO:0007669"/>
    <property type="project" value="UniProtKB-KW"/>
</dbReference>
<dbReference type="AlphaFoldDB" id="A0A392UG71"/>
<accession>A0A392UG71</accession>
<evidence type="ECO:0000313" key="2">
    <source>
        <dbReference type="Proteomes" id="UP000265520"/>
    </source>
</evidence>
<sequence length="49" mass="5552">MSAVGEISRGMNIPSISPVWRRELLNARDPPRVTCTHREYEQVPDTKGT</sequence>
<organism evidence="1 2">
    <name type="scientific">Trifolium medium</name>
    <dbReference type="NCBI Taxonomy" id="97028"/>
    <lineage>
        <taxon>Eukaryota</taxon>
        <taxon>Viridiplantae</taxon>
        <taxon>Streptophyta</taxon>
        <taxon>Embryophyta</taxon>
        <taxon>Tracheophyta</taxon>
        <taxon>Spermatophyta</taxon>
        <taxon>Magnoliopsida</taxon>
        <taxon>eudicotyledons</taxon>
        <taxon>Gunneridae</taxon>
        <taxon>Pentapetalae</taxon>
        <taxon>rosids</taxon>
        <taxon>fabids</taxon>
        <taxon>Fabales</taxon>
        <taxon>Fabaceae</taxon>
        <taxon>Papilionoideae</taxon>
        <taxon>50 kb inversion clade</taxon>
        <taxon>NPAAA clade</taxon>
        <taxon>Hologalegina</taxon>
        <taxon>IRL clade</taxon>
        <taxon>Trifolieae</taxon>
        <taxon>Trifolium</taxon>
    </lineage>
</organism>
<keyword evidence="2" id="KW-1185">Reference proteome</keyword>
<dbReference type="Proteomes" id="UP000265520">
    <property type="component" value="Unassembled WGS sequence"/>
</dbReference>
<feature type="non-terminal residue" evidence="1">
    <location>
        <position position="49"/>
    </location>
</feature>
<evidence type="ECO:0000313" key="1">
    <source>
        <dbReference type="EMBL" id="MCI71674.1"/>
    </source>
</evidence>
<protein>
    <submittedName>
        <fullName evidence="1">Benzyl alcohol O-benzoyltransferase-like</fullName>
    </submittedName>
</protein>